<dbReference type="PANTHER" id="PTHR34353:SF2">
    <property type="entry name" value="CRISPR-ASSOCIATED ENDONUCLEASE CAS1 1"/>
    <property type="match status" value="1"/>
</dbReference>
<feature type="binding site" evidence="10">
    <location>
        <position position="166"/>
    </location>
    <ligand>
        <name>Mn(2+)</name>
        <dbReference type="ChEBI" id="CHEBI:29035"/>
    </ligand>
</feature>
<dbReference type="InterPro" id="IPR042211">
    <property type="entry name" value="CRISPR-assoc_Cas1_N"/>
</dbReference>
<keyword evidence="12" id="KW-1185">Reference proteome</keyword>
<accession>A0A1G7PCV5</accession>
<dbReference type="Gene3D" id="1.20.120.920">
    <property type="entry name" value="CRISPR-associated endonuclease Cas1, C-terminal domain"/>
    <property type="match status" value="1"/>
</dbReference>
<comment type="similarity">
    <text evidence="10">Belongs to the CRISPR-associated endonuclease Cas1 family.</text>
</comment>
<sequence>MKKILNTLYAVTPGLYLKLDHDTVRIENENGKITQIPLNALKGIVVQEGTAISPALVSYCIAEGKEVVFLDRNGQFQYRAVGRVKGNVLLRLSQFNCYKNPVLAAKLARAFVAGKIQNMRSLLLRAARETENQTDCHALKNASNFIGSILRDLKNEDAINIIRGIEGQATLAYFNVFTHMVKADREFFRFKARYRRPPRDAVNALLSYIYTLLAVDCNSALEGVGLDPQIGFLHSVRPGRLSLALDLMEEFRSVIGDRMAVAMINRRQLDEDDFEMRPGGAVYLNDKGRKKVIQEFQKRKQEEIIHPLLKETVPFGILPHVQARLLAKVIRQELPEYLPFFIK</sequence>
<keyword evidence="8 10" id="KW-0464">Manganese</keyword>
<evidence type="ECO:0000256" key="6">
    <source>
        <dbReference type="ARBA" id="ARBA00023118"/>
    </source>
</evidence>
<name>A0A1G7PCV5_9FIRM</name>
<dbReference type="EC" id="3.1.-.-" evidence="10"/>
<dbReference type="NCBIfam" id="TIGR03640">
    <property type="entry name" value="cas1_DVULG"/>
    <property type="match status" value="1"/>
</dbReference>
<dbReference type="OrthoDB" id="9803119at2"/>
<evidence type="ECO:0000256" key="5">
    <source>
        <dbReference type="ARBA" id="ARBA00022842"/>
    </source>
</evidence>
<dbReference type="STRING" id="1123285.SAMN05660235_02917"/>
<comment type="cofactor">
    <cofactor evidence="10">
        <name>Mg(2+)</name>
        <dbReference type="ChEBI" id="CHEBI:18420"/>
    </cofactor>
    <cofactor evidence="10">
        <name>Mn(2+)</name>
        <dbReference type="ChEBI" id="CHEBI:29035"/>
    </cofactor>
</comment>
<dbReference type="InterPro" id="IPR002729">
    <property type="entry name" value="CRISPR-assoc_Cas1"/>
</dbReference>
<dbReference type="GO" id="GO:0043571">
    <property type="term" value="P:maintenance of CRISPR repeat elements"/>
    <property type="evidence" value="ECO:0007669"/>
    <property type="project" value="UniProtKB-UniRule"/>
</dbReference>
<keyword evidence="2 10" id="KW-0479">Metal-binding</keyword>
<dbReference type="Proteomes" id="UP000243333">
    <property type="component" value="Unassembled WGS sequence"/>
</dbReference>
<keyword evidence="4 10" id="KW-0378">Hydrolase</keyword>
<dbReference type="InterPro" id="IPR042206">
    <property type="entry name" value="CRISPR-assoc_Cas1_C"/>
</dbReference>
<proteinExistence type="inferred from homology"/>
<keyword evidence="5 10" id="KW-0460">Magnesium</keyword>
<evidence type="ECO:0000256" key="3">
    <source>
        <dbReference type="ARBA" id="ARBA00022759"/>
    </source>
</evidence>
<dbReference type="Gene3D" id="3.100.10.20">
    <property type="entry name" value="CRISPR-associated endonuclease Cas1, N-terminal domain"/>
    <property type="match status" value="1"/>
</dbReference>
<dbReference type="GO" id="GO:0004520">
    <property type="term" value="F:DNA endonuclease activity"/>
    <property type="evidence" value="ECO:0007669"/>
    <property type="project" value="InterPro"/>
</dbReference>
<organism evidence="11 12">
    <name type="scientific">Sporolituus thermophilus DSM 23256</name>
    <dbReference type="NCBI Taxonomy" id="1123285"/>
    <lineage>
        <taxon>Bacteria</taxon>
        <taxon>Bacillati</taxon>
        <taxon>Bacillota</taxon>
        <taxon>Negativicutes</taxon>
        <taxon>Selenomonadales</taxon>
        <taxon>Sporomusaceae</taxon>
        <taxon>Sporolituus</taxon>
    </lineage>
</organism>
<protein>
    <recommendedName>
        <fullName evidence="10">CRISPR-associated endonuclease Cas1</fullName>
        <ecNumber evidence="10">3.1.-.-</ecNumber>
    </recommendedName>
</protein>
<dbReference type="EMBL" id="FNBU01000035">
    <property type="protein sequence ID" value="SDF84125.1"/>
    <property type="molecule type" value="Genomic_DNA"/>
</dbReference>
<dbReference type="GO" id="GO:0051607">
    <property type="term" value="P:defense response to virus"/>
    <property type="evidence" value="ECO:0007669"/>
    <property type="project" value="UniProtKB-UniRule"/>
</dbReference>
<evidence type="ECO:0000256" key="4">
    <source>
        <dbReference type="ARBA" id="ARBA00022801"/>
    </source>
</evidence>
<keyword evidence="1 10" id="KW-0540">Nuclease</keyword>
<keyword evidence="6 10" id="KW-0051">Antiviral defense</keyword>
<comment type="subunit">
    <text evidence="9 10">Homodimer, forms a heterotetramer with a Cas2 homodimer.</text>
</comment>
<evidence type="ECO:0000256" key="1">
    <source>
        <dbReference type="ARBA" id="ARBA00022722"/>
    </source>
</evidence>
<evidence type="ECO:0000256" key="2">
    <source>
        <dbReference type="ARBA" id="ARBA00022723"/>
    </source>
</evidence>
<reference evidence="12" key="1">
    <citation type="submission" date="2016-10" db="EMBL/GenBank/DDBJ databases">
        <authorList>
            <person name="Varghese N."/>
            <person name="Submissions S."/>
        </authorList>
    </citation>
    <scope>NUCLEOTIDE SEQUENCE [LARGE SCALE GENOMIC DNA]</scope>
    <source>
        <strain evidence="12">DSM 23256</strain>
    </source>
</reference>
<evidence type="ECO:0000256" key="8">
    <source>
        <dbReference type="ARBA" id="ARBA00023211"/>
    </source>
</evidence>
<evidence type="ECO:0000313" key="12">
    <source>
        <dbReference type="Proteomes" id="UP000243333"/>
    </source>
</evidence>
<dbReference type="PANTHER" id="PTHR34353">
    <property type="entry name" value="CRISPR-ASSOCIATED ENDONUCLEASE CAS1 1"/>
    <property type="match status" value="1"/>
</dbReference>
<dbReference type="GO" id="GO:0003677">
    <property type="term" value="F:DNA binding"/>
    <property type="evidence" value="ECO:0007669"/>
    <property type="project" value="UniProtKB-KW"/>
</dbReference>
<feature type="binding site" evidence="10">
    <location>
        <position position="249"/>
    </location>
    <ligand>
        <name>Mn(2+)</name>
        <dbReference type="ChEBI" id="CHEBI:29035"/>
    </ligand>
</feature>
<dbReference type="InterPro" id="IPR050646">
    <property type="entry name" value="Cas1"/>
</dbReference>
<keyword evidence="3 10" id="KW-0255">Endonuclease</keyword>
<dbReference type="NCBIfam" id="TIGR00287">
    <property type="entry name" value="cas1"/>
    <property type="match status" value="1"/>
</dbReference>
<dbReference type="RefSeq" id="WP_093692095.1">
    <property type="nucleotide sequence ID" value="NZ_FNBU01000035.1"/>
</dbReference>
<gene>
    <name evidence="10" type="primary">cas1</name>
    <name evidence="11" type="ORF">SAMN05660235_02917</name>
</gene>
<dbReference type="GO" id="GO:0046872">
    <property type="term" value="F:metal ion binding"/>
    <property type="evidence" value="ECO:0007669"/>
    <property type="project" value="UniProtKB-UniRule"/>
</dbReference>
<evidence type="ECO:0000256" key="10">
    <source>
        <dbReference type="HAMAP-Rule" id="MF_01470"/>
    </source>
</evidence>
<dbReference type="HAMAP" id="MF_01470">
    <property type="entry name" value="Cas1"/>
    <property type="match status" value="1"/>
</dbReference>
<dbReference type="GO" id="GO:0016787">
    <property type="term" value="F:hydrolase activity"/>
    <property type="evidence" value="ECO:0007669"/>
    <property type="project" value="UniProtKB-KW"/>
</dbReference>
<evidence type="ECO:0000256" key="9">
    <source>
        <dbReference type="ARBA" id="ARBA00038592"/>
    </source>
</evidence>
<dbReference type="InterPro" id="IPR019856">
    <property type="entry name" value="CRISPR-assoc_Cas1_DVULG"/>
</dbReference>
<feature type="binding site" evidence="10">
    <location>
        <position position="234"/>
    </location>
    <ligand>
        <name>Mn(2+)</name>
        <dbReference type="ChEBI" id="CHEBI:29035"/>
    </ligand>
</feature>
<keyword evidence="7 10" id="KW-0238">DNA-binding</keyword>
<dbReference type="Pfam" id="PF01867">
    <property type="entry name" value="Cas_Cas1"/>
    <property type="match status" value="1"/>
</dbReference>
<dbReference type="AlphaFoldDB" id="A0A1G7PCV5"/>
<evidence type="ECO:0000256" key="7">
    <source>
        <dbReference type="ARBA" id="ARBA00023125"/>
    </source>
</evidence>
<evidence type="ECO:0000313" key="11">
    <source>
        <dbReference type="EMBL" id="SDF84125.1"/>
    </source>
</evidence>
<comment type="function">
    <text evidence="10">CRISPR (clustered regularly interspaced short palindromic repeat), is an adaptive immune system that provides protection against mobile genetic elements (viruses, transposable elements and conjugative plasmids). CRISPR clusters contain spacers, sequences complementary to antecedent mobile elements, and target invading nucleic acids. CRISPR clusters are transcribed and processed into CRISPR RNA (crRNA). Acts as a dsDNA endonuclease. Involved in the integration of spacer DNA into the CRISPR cassette.</text>
</comment>